<dbReference type="RefSeq" id="WP_084655696.1">
    <property type="nucleotide sequence ID" value="NZ_MKIE01000002.1"/>
</dbReference>
<sequence length="212" mass="23688">MFQMNGIINWLIDTLTIMPGLLVAISFHELAHGYMAYILGDNTAKARGRLTLDPLAHIDPIGFLMLIFVGFGWAKPVPVDYRNLKRRKRDVILVSIAGSAMNFVLAAVFALIMALTVKFGASTMVSKVIFYAMQYNLVLGLFNMIPVPPLDGSKVLASLLPMKYEIKFYQYERYMYLLLVLLLLTGGLGRILTPALNWALGILLRVAQTLVF</sequence>
<keyword evidence="6 13" id="KW-0812">Transmembrane</keyword>
<keyword evidence="16" id="KW-1185">Reference proteome</keyword>
<dbReference type="GO" id="GO:0005886">
    <property type="term" value="C:plasma membrane"/>
    <property type="evidence" value="ECO:0007669"/>
    <property type="project" value="UniProtKB-SubCell"/>
</dbReference>
<evidence type="ECO:0000259" key="14">
    <source>
        <dbReference type="Pfam" id="PF02163"/>
    </source>
</evidence>
<evidence type="ECO:0000256" key="8">
    <source>
        <dbReference type="ARBA" id="ARBA00022801"/>
    </source>
</evidence>
<evidence type="ECO:0000256" key="6">
    <source>
        <dbReference type="ARBA" id="ARBA00022692"/>
    </source>
</evidence>
<dbReference type="Proteomes" id="UP000180254">
    <property type="component" value="Unassembled WGS sequence"/>
</dbReference>
<comment type="caution">
    <text evidence="15">The sequence shown here is derived from an EMBL/GenBank/DDBJ whole genome shotgun (WGS) entry which is preliminary data.</text>
</comment>
<dbReference type="InterPro" id="IPR008915">
    <property type="entry name" value="Peptidase_M50"/>
</dbReference>
<name>A0A1S1V8M6_9FIRM</name>
<dbReference type="InterPro" id="IPR052348">
    <property type="entry name" value="Metallopeptidase_M50B"/>
</dbReference>
<evidence type="ECO:0000256" key="13">
    <source>
        <dbReference type="SAM" id="Phobius"/>
    </source>
</evidence>
<evidence type="ECO:0000256" key="10">
    <source>
        <dbReference type="ARBA" id="ARBA00022989"/>
    </source>
</evidence>
<gene>
    <name evidence="15" type="ORF">EUAN_07550</name>
</gene>
<evidence type="ECO:0000256" key="7">
    <source>
        <dbReference type="ARBA" id="ARBA00022723"/>
    </source>
</evidence>
<feature type="transmembrane region" description="Helical" evidence="13">
    <location>
        <begin position="174"/>
        <end position="193"/>
    </location>
</feature>
<evidence type="ECO:0000256" key="12">
    <source>
        <dbReference type="ARBA" id="ARBA00023136"/>
    </source>
</evidence>
<proteinExistence type="inferred from homology"/>
<evidence type="ECO:0000256" key="3">
    <source>
        <dbReference type="ARBA" id="ARBA00007931"/>
    </source>
</evidence>
<dbReference type="CDD" id="cd06158">
    <property type="entry name" value="S2P-M50_like_1"/>
    <property type="match status" value="1"/>
</dbReference>
<evidence type="ECO:0000256" key="11">
    <source>
        <dbReference type="ARBA" id="ARBA00023049"/>
    </source>
</evidence>
<keyword evidence="12 13" id="KW-0472">Membrane</keyword>
<feature type="domain" description="Peptidase M50" evidence="14">
    <location>
        <begin position="20"/>
        <end position="184"/>
    </location>
</feature>
<comment type="similarity">
    <text evidence="3">Belongs to the peptidase M50B family.</text>
</comment>
<evidence type="ECO:0000313" key="16">
    <source>
        <dbReference type="Proteomes" id="UP000180254"/>
    </source>
</evidence>
<dbReference type="GO" id="GO:0006508">
    <property type="term" value="P:proteolysis"/>
    <property type="evidence" value="ECO:0007669"/>
    <property type="project" value="UniProtKB-KW"/>
</dbReference>
<evidence type="ECO:0000256" key="2">
    <source>
        <dbReference type="ARBA" id="ARBA00004651"/>
    </source>
</evidence>
<keyword evidence="8" id="KW-0378">Hydrolase</keyword>
<feature type="transmembrane region" description="Helical" evidence="13">
    <location>
        <begin position="91"/>
        <end position="116"/>
    </location>
</feature>
<organism evidence="15 16">
    <name type="scientific">Andreesenia angusta</name>
    <dbReference type="NCBI Taxonomy" id="39480"/>
    <lineage>
        <taxon>Bacteria</taxon>
        <taxon>Bacillati</taxon>
        <taxon>Bacillota</taxon>
        <taxon>Tissierellia</taxon>
        <taxon>Tissierellales</taxon>
        <taxon>Gottschalkiaceae</taxon>
        <taxon>Andreesenia</taxon>
    </lineage>
</organism>
<dbReference type="STRING" id="39480.EUAN_07550"/>
<keyword evidence="9" id="KW-0862">Zinc</keyword>
<evidence type="ECO:0000313" key="15">
    <source>
        <dbReference type="EMBL" id="OHW62971.1"/>
    </source>
</evidence>
<keyword evidence="7" id="KW-0479">Metal-binding</keyword>
<dbReference type="PANTHER" id="PTHR35864">
    <property type="entry name" value="ZINC METALLOPROTEASE MJ0611-RELATED"/>
    <property type="match status" value="1"/>
</dbReference>
<accession>A0A1S1V8M6</accession>
<feature type="transmembrane region" description="Helical" evidence="13">
    <location>
        <begin position="128"/>
        <end position="145"/>
    </location>
</feature>
<reference evidence="15 16" key="1">
    <citation type="submission" date="2016-09" db="EMBL/GenBank/DDBJ databases">
        <title>Genome sequence of Eubacterium angustum.</title>
        <authorList>
            <person name="Poehlein A."/>
            <person name="Daniel R."/>
        </authorList>
    </citation>
    <scope>NUCLEOTIDE SEQUENCE [LARGE SCALE GENOMIC DNA]</scope>
    <source>
        <strain evidence="15 16">DSM 1989</strain>
    </source>
</reference>
<keyword evidence="10 13" id="KW-1133">Transmembrane helix</keyword>
<keyword evidence="5" id="KW-0645">Protease</keyword>
<dbReference type="InterPro" id="IPR044537">
    <property type="entry name" value="Rip2-like"/>
</dbReference>
<dbReference type="AlphaFoldDB" id="A0A1S1V8M6"/>
<protein>
    <submittedName>
        <fullName evidence="15">Peptidase family M50</fullName>
    </submittedName>
</protein>
<dbReference type="GO" id="GO:0046872">
    <property type="term" value="F:metal ion binding"/>
    <property type="evidence" value="ECO:0007669"/>
    <property type="project" value="UniProtKB-KW"/>
</dbReference>
<keyword evidence="11" id="KW-0482">Metalloprotease</keyword>
<dbReference type="Pfam" id="PF02163">
    <property type="entry name" value="Peptidase_M50"/>
    <property type="match status" value="1"/>
</dbReference>
<feature type="transmembrane region" description="Helical" evidence="13">
    <location>
        <begin position="7"/>
        <end position="27"/>
    </location>
</feature>
<evidence type="ECO:0000256" key="4">
    <source>
        <dbReference type="ARBA" id="ARBA00022475"/>
    </source>
</evidence>
<evidence type="ECO:0000256" key="1">
    <source>
        <dbReference type="ARBA" id="ARBA00001947"/>
    </source>
</evidence>
<dbReference type="EMBL" id="MKIE01000002">
    <property type="protein sequence ID" value="OHW62971.1"/>
    <property type="molecule type" value="Genomic_DNA"/>
</dbReference>
<feature type="transmembrane region" description="Helical" evidence="13">
    <location>
        <begin position="61"/>
        <end position="79"/>
    </location>
</feature>
<keyword evidence="4" id="KW-1003">Cell membrane</keyword>
<comment type="subcellular location">
    <subcellularLocation>
        <location evidence="2">Cell membrane</location>
        <topology evidence="2">Multi-pass membrane protein</topology>
    </subcellularLocation>
</comment>
<evidence type="ECO:0000256" key="5">
    <source>
        <dbReference type="ARBA" id="ARBA00022670"/>
    </source>
</evidence>
<comment type="cofactor">
    <cofactor evidence="1">
        <name>Zn(2+)</name>
        <dbReference type="ChEBI" id="CHEBI:29105"/>
    </cofactor>
</comment>
<evidence type="ECO:0000256" key="9">
    <source>
        <dbReference type="ARBA" id="ARBA00022833"/>
    </source>
</evidence>
<dbReference type="GO" id="GO:0008237">
    <property type="term" value="F:metallopeptidase activity"/>
    <property type="evidence" value="ECO:0007669"/>
    <property type="project" value="UniProtKB-KW"/>
</dbReference>
<dbReference type="PANTHER" id="PTHR35864:SF1">
    <property type="entry name" value="ZINC METALLOPROTEASE YWHC-RELATED"/>
    <property type="match status" value="1"/>
</dbReference>